<evidence type="ECO:0000256" key="5">
    <source>
        <dbReference type="ARBA" id="ARBA00079398"/>
    </source>
</evidence>
<reference evidence="9" key="1">
    <citation type="journal article" date="2015" name="PLoS Genet.">
        <title>Genome Sequence and Transcriptome Analyses of Chrysochromulina tobin: Metabolic Tools for Enhanced Algal Fitness in the Prominent Order Prymnesiales (Haptophyceae).</title>
        <authorList>
            <person name="Hovde B.T."/>
            <person name="Deodato C.R."/>
            <person name="Hunsperger H.M."/>
            <person name="Ryken S.A."/>
            <person name="Yost W."/>
            <person name="Jha R.K."/>
            <person name="Patterson J."/>
            <person name="Monnat R.J. Jr."/>
            <person name="Barlow S.B."/>
            <person name="Starkenburg S.R."/>
            <person name="Cattolico R.A."/>
        </authorList>
    </citation>
    <scope>NUCLEOTIDE SEQUENCE</scope>
    <source>
        <strain evidence="9">CCMP291</strain>
    </source>
</reference>
<dbReference type="Gene3D" id="2.30.33.40">
    <property type="entry name" value="GroES chaperonin"/>
    <property type="match status" value="2"/>
</dbReference>
<dbReference type="GO" id="GO:0005524">
    <property type="term" value="F:ATP binding"/>
    <property type="evidence" value="ECO:0007669"/>
    <property type="project" value="InterPro"/>
</dbReference>
<comment type="caution">
    <text evidence="8">The sequence shown here is derived from an EMBL/GenBank/DDBJ whole genome shotgun (WGS) entry which is preliminary data.</text>
</comment>
<keyword evidence="9" id="KW-1185">Reference proteome</keyword>
<comment type="similarity">
    <text evidence="1 6">Belongs to the GroES chaperonin family.</text>
</comment>
<dbReference type="InterPro" id="IPR020818">
    <property type="entry name" value="Chaperonin_GroES"/>
</dbReference>
<dbReference type="GO" id="GO:0051082">
    <property type="term" value="F:unfolded protein binding"/>
    <property type="evidence" value="ECO:0007669"/>
    <property type="project" value="TreeGrafter"/>
</dbReference>
<sequence length="237" mass="25214">MVAIALSLFSLAYQLGPAGRTHGTRAPACTMGEYRLNNYILPGPVKPLGNQVLIKLRKIEEKTGGGLFVPTAETEKPKEGMVIAAGPGSVNPETGETIVNPVSEGDLVLLSDFTGEKVEYNGEKHIFVNADSLLGKFDKQKVTLEAFEPIGDRVLVAVAEAATETTTGIALALAENEDSCMGEVAAVGKGKYYNGALRPVGIAKGESVMYDKYAGAEAKFDGKKFKIVSEKECIAKW</sequence>
<dbReference type="GO" id="GO:0051087">
    <property type="term" value="F:protein-folding chaperone binding"/>
    <property type="evidence" value="ECO:0007669"/>
    <property type="project" value="TreeGrafter"/>
</dbReference>
<organism evidence="8 9">
    <name type="scientific">Chrysochromulina tobinii</name>
    <dbReference type="NCBI Taxonomy" id="1460289"/>
    <lineage>
        <taxon>Eukaryota</taxon>
        <taxon>Haptista</taxon>
        <taxon>Haptophyta</taxon>
        <taxon>Prymnesiophyceae</taxon>
        <taxon>Prymnesiales</taxon>
        <taxon>Chrysochromulinaceae</taxon>
        <taxon>Chrysochromulina</taxon>
    </lineage>
</organism>
<evidence type="ECO:0000313" key="9">
    <source>
        <dbReference type="Proteomes" id="UP000037460"/>
    </source>
</evidence>
<dbReference type="InterPro" id="IPR011032">
    <property type="entry name" value="GroES-like_sf"/>
</dbReference>
<dbReference type="AlphaFoldDB" id="A0A0M0JKE7"/>
<evidence type="ECO:0000256" key="7">
    <source>
        <dbReference type="SAM" id="SignalP"/>
    </source>
</evidence>
<dbReference type="GO" id="GO:0044183">
    <property type="term" value="F:protein folding chaperone"/>
    <property type="evidence" value="ECO:0007669"/>
    <property type="project" value="InterPro"/>
</dbReference>
<dbReference type="Pfam" id="PF00166">
    <property type="entry name" value="Cpn10"/>
    <property type="match status" value="2"/>
</dbReference>
<dbReference type="EMBL" id="JWZX01002797">
    <property type="protein sequence ID" value="KOO26817.1"/>
    <property type="molecule type" value="Genomic_DNA"/>
</dbReference>
<evidence type="ECO:0000256" key="2">
    <source>
        <dbReference type="ARBA" id="ARBA00023186"/>
    </source>
</evidence>
<dbReference type="PANTHER" id="PTHR10772:SF63">
    <property type="entry name" value="20 KDA CHAPERONIN, CHLOROPLASTIC"/>
    <property type="match status" value="1"/>
</dbReference>
<dbReference type="InterPro" id="IPR037124">
    <property type="entry name" value="Chaperonin_GroES_sf"/>
</dbReference>
<gene>
    <name evidence="8" type="ORF">Ctob_007418</name>
</gene>
<dbReference type="GO" id="GO:0046872">
    <property type="term" value="F:metal ion binding"/>
    <property type="evidence" value="ECO:0007669"/>
    <property type="project" value="TreeGrafter"/>
</dbReference>
<keyword evidence="2 6" id="KW-0143">Chaperone</keyword>
<dbReference type="PRINTS" id="PR00297">
    <property type="entry name" value="CHAPERONIN10"/>
</dbReference>
<dbReference type="FunFam" id="2.30.33.40:FF:000001">
    <property type="entry name" value="10 kDa chaperonin"/>
    <property type="match status" value="2"/>
</dbReference>
<evidence type="ECO:0000256" key="4">
    <source>
        <dbReference type="ARBA" id="ARBA00073031"/>
    </source>
</evidence>
<dbReference type="OrthoDB" id="184876at2759"/>
<dbReference type="CDD" id="cd00320">
    <property type="entry name" value="cpn10"/>
    <property type="match status" value="2"/>
</dbReference>
<dbReference type="SUPFAM" id="SSF50129">
    <property type="entry name" value="GroES-like"/>
    <property type="match status" value="2"/>
</dbReference>
<feature type="chain" id="PRO_5005601921" description="20 kDa chaperonin, chloroplastic" evidence="7">
    <location>
        <begin position="19"/>
        <end position="237"/>
    </location>
</feature>
<protein>
    <recommendedName>
        <fullName evidence="4">20 kDa chaperonin, chloroplastic</fullName>
    </recommendedName>
    <alternativeName>
        <fullName evidence="3">Chaperonin 10</fullName>
    </alternativeName>
    <alternativeName>
        <fullName evidence="5">Protein Cpn21</fullName>
    </alternativeName>
</protein>
<dbReference type="SMART" id="SM00883">
    <property type="entry name" value="Cpn10"/>
    <property type="match status" value="2"/>
</dbReference>
<accession>A0A0M0JKE7</accession>
<evidence type="ECO:0000256" key="6">
    <source>
        <dbReference type="RuleBase" id="RU003479"/>
    </source>
</evidence>
<evidence type="ECO:0000313" key="8">
    <source>
        <dbReference type="EMBL" id="KOO26817.1"/>
    </source>
</evidence>
<evidence type="ECO:0000256" key="1">
    <source>
        <dbReference type="ARBA" id="ARBA00006975"/>
    </source>
</evidence>
<proteinExistence type="inferred from homology"/>
<name>A0A0M0JKE7_9EUKA</name>
<dbReference type="PANTHER" id="PTHR10772">
    <property type="entry name" value="10 KDA HEAT SHOCK PROTEIN"/>
    <property type="match status" value="1"/>
</dbReference>
<dbReference type="Proteomes" id="UP000037460">
    <property type="component" value="Unassembled WGS sequence"/>
</dbReference>
<feature type="signal peptide" evidence="7">
    <location>
        <begin position="1"/>
        <end position="18"/>
    </location>
</feature>
<evidence type="ECO:0000256" key="3">
    <source>
        <dbReference type="ARBA" id="ARBA00031971"/>
    </source>
</evidence>
<keyword evidence="7" id="KW-0732">Signal</keyword>